<accession>K6Y042</accession>
<evidence type="ECO:0000313" key="1">
    <source>
        <dbReference type="EMBL" id="GAC17261.1"/>
    </source>
</evidence>
<dbReference type="Gene3D" id="2.40.160.20">
    <property type="match status" value="1"/>
</dbReference>
<dbReference type="AlphaFoldDB" id="K6Y042"/>
<evidence type="ECO:0000313" key="2">
    <source>
        <dbReference type="Proteomes" id="UP000006327"/>
    </source>
</evidence>
<name>K6Y042_9ALTE</name>
<proteinExistence type="predicted"/>
<sequence>MVEQEPEIAIALGTADVFDSSKYAGFGVEYRHSAFWKRLRPIVGYSITREHDQYVYMGVRYFFVLNDEWLFNPTFAVGLFDSGNGIKLGGSVEFRSGFEFSYRISDSVRLGIGLAHLSNSSIYKSNPGTETVEFSLAITL</sequence>
<reference evidence="1 2" key="1">
    <citation type="journal article" date="2017" name="Antonie Van Leeuwenhoek">
        <title>Rhizobium rhizosphaerae sp. nov., a novel species isolated from rice rhizosphere.</title>
        <authorList>
            <person name="Zhao J.J."/>
            <person name="Zhang J."/>
            <person name="Zhang R.J."/>
            <person name="Zhang C.W."/>
            <person name="Yin H.Q."/>
            <person name="Zhang X.X."/>
        </authorList>
    </citation>
    <scope>NUCLEOTIDE SEQUENCE [LARGE SCALE GENOMIC DNA]</scope>
    <source>
        <strain evidence="1 2">BSs20135</strain>
    </source>
</reference>
<comment type="caution">
    <text evidence="1">The sequence shown here is derived from an EMBL/GenBank/DDBJ whole genome shotgun (WGS) entry which is preliminary data.</text>
</comment>
<dbReference type="EMBL" id="BAEO01000006">
    <property type="protein sequence ID" value="GAC17261.1"/>
    <property type="molecule type" value="Genomic_DNA"/>
</dbReference>
<dbReference type="Pfam" id="PF09411">
    <property type="entry name" value="PagL"/>
    <property type="match status" value="1"/>
</dbReference>
<gene>
    <name evidence="1" type="ORF">GARC_0279</name>
</gene>
<protein>
    <submittedName>
        <fullName evidence="1">Uncharacterized protein</fullName>
    </submittedName>
</protein>
<organism evidence="1 2">
    <name type="scientific">Paraglaciecola arctica BSs20135</name>
    <dbReference type="NCBI Taxonomy" id="493475"/>
    <lineage>
        <taxon>Bacteria</taxon>
        <taxon>Pseudomonadati</taxon>
        <taxon>Pseudomonadota</taxon>
        <taxon>Gammaproteobacteria</taxon>
        <taxon>Alteromonadales</taxon>
        <taxon>Alteromonadaceae</taxon>
        <taxon>Paraglaciecola</taxon>
    </lineage>
</organism>
<dbReference type="eggNOG" id="ENOG5031K9Q">
    <property type="taxonomic scope" value="Bacteria"/>
</dbReference>
<dbReference type="Proteomes" id="UP000006327">
    <property type="component" value="Unassembled WGS sequence"/>
</dbReference>
<dbReference type="InterPro" id="IPR018550">
    <property type="entry name" value="Lipid-A_deacylase-rel"/>
</dbReference>
<keyword evidence="2" id="KW-1185">Reference proteome</keyword>